<dbReference type="Proteomes" id="UP001159363">
    <property type="component" value="Chromosome 14"/>
</dbReference>
<protein>
    <recommendedName>
        <fullName evidence="1">HAT C-terminal dimerisation domain-containing protein</fullName>
    </recommendedName>
</protein>
<keyword evidence="3" id="KW-1185">Reference proteome</keyword>
<dbReference type="Pfam" id="PF05699">
    <property type="entry name" value="Dimer_Tnp_hAT"/>
    <property type="match status" value="1"/>
</dbReference>
<organism evidence="2 3">
    <name type="scientific">Dryococelus australis</name>
    <dbReference type="NCBI Taxonomy" id="614101"/>
    <lineage>
        <taxon>Eukaryota</taxon>
        <taxon>Metazoa</taxon>
        <taxon>Ecdysozoa</taxon>
        <taxon>Arthropoda</taxon>
        <taxon>Hexapoda</taxon>
        <taxon>Insecta</taxon>
        <taxon>Pterygota</taxon>
        <taxon>Neoptera</taxon>
        <taxon>Polyneoptera</taxon>
        <taxon>Phasmatodea</taxon>
        <taxon>Verophasmatodea</taxon>
        <taxon>Anareolatae</taxon>
        <taxon>Phasmatidae</taxon>
        <taxon>Eurycanthinae</taxon>
        <taxon>Dryococelus</taxon>
    </lineage>
</organism>
<reference evidence="2 3" key="1">
    <citation type="submission" date="2023-02" db="EMBL/GenBank/DDBJ databases">
        <title>LHISI_Scaffold_Assembly.</title>
        <authorList>
            <person name="Stuart O.P."/>
            <person name="Cleave R."/>
            <person name="Magrath M.J.L."/>
            <person name="Mikheyev A.S."/>
        </authorList>
    </citation>
    <scope>NUCLEOTIDE SEQUENCE [LARGE SCALE GENOMIC DNA]</scope>
    <source>
        <strain evidence="2">Daus_M_001</strain>
        <tissue evidence="2">Leg muscle</tissue>
    </source>
</reference>
<comment type="caution">
    <text evidence="2">The sequence shown here is derived from an EMBL/GenBank/DDBJ whole genome shotgun (WGS) entry which is preliminary data.</text>
</comment>
<feature type="domain" description="HAT C-terminal dimerisation" evidence="1">
    <location>
        <begin position="93"/>
        <end position="141"/>
    </location>
</feature>
<dbReference type="InterPro" id="IPR008906">
    <property type="entry name" value="HATC_C_dom"/>
</dbReference>
<name>A0ABQ9G5C5_9NEOP</name>
<dbReference type="EMBL" id="JARBHB010000015">
    <property type="protein sequence ID" value="KAJ8867668.1"/>
    <property type="molecule type" value="Genomic_DNA"/>
</dbReference>
<proteinExistence type="predicted"/>
<evidence type="ECO:0000259" key="1">
    <source>
        <dbReference type="Pfam" id="PF05699"/>
    </source>
</evidence>
<evidence type="ECO:0000313" key="3">
    <source>
        <dbReference type="Proteomes" id="UP001159363"/>
    </source>
</evidence>
<evidence type="ECO:0000313" key="2">
    <source>
        <dbReference type="EMBL" id="KAJ8867668.1"/>
    </source>
</evidence>
<gene>
    <name evidence="2" type="ORF">PR048_031471</name>
</gene>
<sequence>MPHALDRVKSITSVINSYLVILQFLQSLAESNEDVASKARGLFDQFSKGEVYLGLRICLELFSETVLCLQKKTMKVAGASEAINVVLKDMHPETRSLFPELEKFLCYLLATPVTSAKAECSFSILLMLKSYLQMTMTQKREFIVYSSCVCGEVKSSGRRNWHATAQATYDVTCIAAQQYRGVCSQCGSTHCTNRNHMDQ</sequence>
<accession>A0ABQ9G5C5</accession>